<keyword evidence="16" id="KW-1185">Reference proteome</keyword>
<feature type="transmembrane region" description="Helical" evidence="13">
    <location>
        <begin position="43"/>
        <end position="62"/>
    </location>
</feature>
<keyword evidence="4 13" id="KW-0812">Transmembrane</keyword>
<evidence type="ECO:0000256" key="2">
    <source>
        <dbReference type="ARBA" id="ARBA00022448"/>
    </source>
</evidence>
<evidence type="ECO:0000256" key="5">
    <source>
        <dbReference type="ARBA" id="ARBA00022826"/>
    </source>
</evidence>
<keyword evidence="12" id="KW-0175">Coiled coil</keyword>
<dbReference type="Proteomes" id="UP000051739">
    <property type="component" value="Unassembled WGS sequence"/>
</dbReference>
<dbReference type="AlphaFoldDB" id="A0A0R1VAK6"/>
<dbReference type="PANTHER" id="PTHR11537">
    <property type="entry name" value="VOLTAGE-GATED POTASSIUM CHANNEL"/>
    <property type="match status" value="1"/>
</dbReference>
<dbReference type="InterPro" id="IPR005821">
    <property type="entry name" value="Ion_trans_dom"/>
</dbReference>
<dbReference type="EMBL" id="AZFN01000010">
    <property type="protein sequence ID" value="KRM02493.1"/>
    <property type="molecule type" value="Genomic_DNA"/>
</dbReference>
<evidence type="ECO:0000256" key="13">
    <source>
        <dbReference type="SAM" id="Phobius"/>
    </source>
</evidence>
<evidence type="ECO:0000256" key="6">
    <source>
        <dbReference type="ARBA" id="ARBA00022882"/>
    </source>
</evidence>
<dbReference type="RefSeq" id="WP_056937250.1">
    <property type="nucleotide sequence ID" value="NZ_AZFN01000010.1"/>
</dbReference>
<protein>
    <recommendedName>
        <fullName evidence="14">Ion transport domain-containing protein</fullName>
    </recommendedName>
</protein>
<evidence type="ECO:0000313" key="16">
    <source>
        <dbReference type="Proteomes" id="UP000051739"/>
    </source>
</evidence>
<keyword evidence="10 13" id="KW-0472">Membrane</keyword>
<sequence>MKIRKKEQKRLIITYQITMALLAIVSILLIVMDLSRTITITAYPYSLVDNLIWGIFTLDYLIRLGRAKNKKEFFVHNIFDLLSIIPVNLAFSIFRINRLGRLFVVIRLLRLTRLVGLIGRLRYFLKFNGLIYYLYISISVLAITSIMFSIAENRSIWASLWLAITTSTTVGYGDIAPHTVLGKISAVFDMLVGIGLVGVITGNITALFSRRSPRNEHSLKKLHHENQAILKQNADLIKQNQAILSELKTLKDQLQNKQDDN</sequence>
<evidence type="ECO:0000256" key="1">
    <source>
        <dbReference type="ARBA" id="ARBA00004141"/>
    </source>
</evidence>
<keyword evidence="3" id="KW-0633">Potassium transport</keyword>
<evidence type="ECO:0000256" key="12">
    <source>
        <dbReference type="SAM" id="Coils"/>
    </source>
</evidence>
<feature type="transmembrane region" description="Helical" evidence="13">
    <location>
        <begin position="156"/>
        <end position="175"/>
    </location>
</feature>
<dbReference type="GO" id="GO:0005249">
    <property type="term" value="F:voltage-gated potassium channel activity"/>
    <property type="evidence" value="ECO:0007669"/>
    <property type="project" value="InterPro"/>
</dbReference>
<keyword evidence="2" id="KW-0813">Transport</keyword>
<keyword evidence="7" id="KW-0630">Potassium</keyword>
<organism evidence="15 16">
    <name type="scientific">Limosilactobacillus gastricus DSM 16045</name>
    <dbReference type="NCBI Taxonomy" id="1423749"/>
    <lineage>
        <taxon>Bacteria</taxon>
        <taxon>Bacillati</taxon>
        <taxon>Bacillota</taxon>
        <taxon>Bacilli</taxon>
        <taxon>Lactobacillales</taxon>
        <taxon>Lactobacillaceae</taxon>
        <taxon>Limosilactobacillus</taxon>
    </lineage>
</organism>
<dbReference type="SUPFAM" id="SSF81324">
    <property type="entry name" value="Voltage-gated potassium channels"/>
    <property type="match status" value="1"/>
</dbReference>
<gene>
    <name evidence="15" type="ORF">FC60_GL000153</name>
</gene>
<proteinExistence type="predicted"/>
<feature type="transmembrane region" description="Helical" evidence="13">
    <location>
        <begin position="74"/>
        <end position="94"/>
    </location>
</feature>
<feature type="domain" description="Ion transport" evidence="14">
    <location>
        <begin position="15"/>
        <end position="210"/>
    </location>
</feature>
<evidence type="ECO:0000256" key="10">
    <source>
        <dbReference type="ARBA" id="ARBA00023136"/>
    </source>
</evidence>
<feature type="transmembrane region" description="Helical" evidence="13">
    <location>
        <begin position="130"/>
        <end position="150"/>
    </location>
</feature>
<evidence type="ECO:0000259" key="14">
    <source>
        <dbReference type="Pfam" id="PF00520"/>
    </source>
</evidence>
<feature type="coiled-coil region" evidence="12">
    <location>
        <begin position="219"/>
        <end position="260"/>
    </location>
</feature>
<keyword evidence="6" id="KW-0851">Voltage-gated channel</keyword>
<dbReference type="GO" id="GO:0001508">
    <property type="term" value="P:action potential"/>
    <property type="evidence" value="ECO:0007669"/>
    <property type="project" value="TreeGrafter"/>
</dbReference>
<evidence type="ECO:0000313" key="15">
    <source>
        <dbReference type="EMBL" id="KRM02493.1"/>
    </source>
</evidence>
<name>A0A0R1VAK6_9LACO</name>
<feature type="transmembrane region" description="Helical" evidence="13">
    <location>
        <begin position="187"/>
        <end position="208"/>
    </location>
</feature>
<comment type="subcellular location">
    <subcellularLocation>
        <location evidence="1">Membrane</location>
        <topology evidence="1">Multi-pass membrane protein</topology>
    </subcellularLocation>
</comment>
<evidence type="ECO:0000256" key="8">
    <source>
        <dbReference type="ARBA" id="ARBA00022989"/>
    </source>
</evidence>
<evidence type="ECO:0000256" key="3">
    <source>
        <dbReference type="ARBA" id="ARBA00022538"/>
    </source>
</evidence>
<dbReference type="GO" id="GO:0008076">
    <property type="term" value="C:voltage-gated potassium channel complex"/>
    <property type="evidence" value="ECO:0007669"/>
    <property type="project" value="InterPro"/>
</dbReference>
<dbReference type="InterPro" id="IPR027359">
    <property type="entry name" value="Volt_channel_dom_sf"/>
</dbReference>
<keyword evidence="9" id="KW-0406">Ion transport</keyword>
<dbReference type="PANTHER" id="PTHR11537:SF254">
    <property type="entry name" value="POTASSIUM VOLTAGE-GATED CHANNEL PROTEIN SHAB"/>
    <property type="match status" value="1"/>
</dbReference>
<feature type="transmembrane region" description="Helical" evidence="13">
    <location>
        <begin position="12"/>
        <end position="31"/>
    </location>
</feature>
<dbReference type="PATRIC" id="fig|1423749.3.peg.153"/>
<dbReference type="Gene3D" id="1.20.120.350">
    <property type="entry name" value="Voltage-gated potassium channels. Chain C"/>
    <property type="match status" value="1"/>
</dbReference>
<evidence type="ECO:0000256" key="11">
    <source>
        <dbReference type="ARBA" id="ARBA00023303"/>
    </source>
</evidence>
<dbReference type="Gene3D" id="1.10.287.70">
    <property type="match status" value="1"/>
</dbReference>
<comment type="caution">
    <text evidence="15">The sequence shown here is derived from an EMBL/GenBank/DDBJ whole genome shotgun (WGS) entry which is preliminary data.</text>
</comment>
<dbReference type="InterPro" id="IPR028325">
    <property type="entry name" value="VG_K_chnl"/>
</dbReference>
<keyword evidence="11" id="KW-0407">Ion channel</keyword>
<keyword evidence="8 13" id="KW-1133">Transmembrane helix</keyword>
<reference evidence="15 16" key="1">
    <citation type="journal article" date="2015" name="Genome Announc.">
        <title>Expanding the biotechnology potential of lactobacilli through comparative genomics of 213 strains and associated genera.</title>
        <authorList>
            <person name="Sun Z."/>
            <person name="Harris H.M."/>
            <person name="McCann A."/>
            <person name="Guo C."/>
            <person name="Argimon S."/>
            <person name="Zhang W."/>
            <person name="Yang X."/>
            <person name="Jeffery I.B."/>
            <person name="Cooney J.C."/>
            <person name="Kagawa T.F."/>
            <person name="Liu W."/>
            <person name="Song Y."/>
            <person name="Salvetti E."/>
            <person name="Wrobel A."/>
            <person name="Rasinkangas P."/>
            <person name="Parkhill J."/>
            <person name="Rea M.C."/>
            <person name="O'Sullivan O."/>
            <person name="Ritari J."/>
            <person name="Douillard F.P."/>
            <person name="Paul Ross R."/>
            <person name="Yang R."/>
            <person name="Briner A.E."/>
            <person name="Felis G.E."/>
            <person name="de Vos W.M."/>
            <person name="Barrangou R."/>
            <person name="Klaenhammer T.R."/>
            <person name="Caufield P.W."/>
            <person name="Cui Y."/>
            <person name="Zhang H."/>
            <person name="O'Toole P.W."/>
        </authorList>
    </citation>
    <scope>NUCLEOTIDE SEQUENCE [LARGE SCALE GENOMIC DNA]</scope>
    <source>
        <strain evidence="15 16">DSM 16045</strain>
    </source>
</reference>
<evidence type="ECO:0000256" key="4">
    <source>
        <dbReference type="ARBA" id="ARBA00022692"/>
    </source>
</evidence>
<dbReference type="Pfam" id="PF00520">
    <property type="entry name" value="Ion_trans"/>
    <property type="match status" value="1"/>
</dbReference>
<accession>A0A0R1VAK6</accession>
<keyword evidence="5" id="KW-0631">Potassium channel</keyword>
<evidence type="ECO:0000256" key="9">
    <source>
        <dbReference type="ARBA" id="ARBA00023065"/>
    </source>
</evidence>
<evidence type="ECO:0000256" key="7">
    <source>
        <dbReference type="ARBA" id="ARBA00022958"/>
    </source>
</evidence>